<feature type="domain" description="POTRA" evidence="11">
    <location>
        <begin position="378"/>
        <end position="451"/>
    </location>
</feature>
<dbReference type="Proteomes" id="UP001499951">
    <property type="component" value="Unassembled WGS sequence"/>
</dbReference>
<evidence type="ECO:0000256" key="2">
    <source>
        <dbReference type="ARBA" id="ARBA00022452"/>
    </source>
</evidence>
<dbReference type="NCBIfam" id="TIGR03303">
    <property type="entry name" value="OM_YaeT"/>
    <property type="match status" value="1"/>
</dbReference>
<feature type="signal peptide" evidence="8">
    <location>
        <begin position="1"/>
        <end position="31"/>
    </location>
</feature>
<comment type="similarity">
    <text evidence="8">Belongs to the BamA family.</text>
</comment>
<dbReference type="Pfam" id="PF01103">
    <property type="entry name" value="Omp85"/>
    <property type="match status" value="1"/>
</dbReference>
<sequence length="796" mass="88037" precursor="true">MDTKDLFARLKRVAPATLVLASVVMSGAADAQRKPPAAPPPGGAPEAAPGVDTSAPAIVRRIVVTGAQRVEAATILTYITLHEGDAYSESASDKALKSLFATGLFSDVKINFDGSIMTVHVVENPIINRVDFEGNSKVTTKDLEKESQMKPRMVFTRAKVQSDIQRIIELYRRNGKFAASVDPQIIQRPQNRVDLIYSINEGPTTGVSRIIFAGNKAYDDSTLRKQIATEESAWWRILASNDNYDPDRLLFDREQLRRFYVSHGYADFSVKSAVAELTPDHSSFYITFTVDEGKKYQFGKVEIESKIKELPAQALKPLVDVRNGDLYDETRVEKLKDVIVNAVGSKGYASADVGVRLRRDPENHKIDLVMRIEQGPRVYIDKINVLGNNRTLDRIIRRELRFQEGDAFNRDLIDRSRTRIRALGFFKDVTIKNSAGSRPDKTDVAVTVEEMSTGEISLGAGYSSTSSFVGEFSYTERNLFGRGQFLRTSVAMSTISKQYQLSFTEPWFLNRPLAAGIDLYKWITNYNQANYQGDVTAAGLRFGFPTSEYGSVQLRYTFRVNKVTPYSGAPASLLQELELYGNSTNTSLVGFTFGYNTLDDYLKPTRGAMFSISQDFAGLGGGLKFIKTEGSWTGYRPLFWDMVGSLTLGSGFIQGYGGNTVPIEERFFRGGDNFRGFKLAGIGPRDTSYQGDYGALGGDFYAQGSAQARLPDILPADYGMQFALFSDFGTLGHLDTPFRGAAYPNVKDNLAFRASAGVSIKWKSPFGPVQIDLGIPVVKAAYDKTEFIHFSAGTGM</sequence>
<dbReference type="PIRSF" id="PIRSF006076">
    <property type="entry name" value="OM_assembly_OMP85"/>
    <property type="match status" value="1"/>
</dbReference>
<dbReference type="Pfam" id="PF07244">
    <property type="entry name" value="POTRA"/>
    <property type="match status" value="5"/>
</dbReference>
<evidence type="ECO:0000256" key="3">
    <source>
        <dbReference type="ARBA" id="ARBA00022692"/>
    </source>
</evidence>
<comment type="function">
    <text evidence="8">Part of the outer membrane protein assembly complex, which is involved in assembly and insertion of beta-barrel proteins into the outer membrane.</text>
</comment>
<comment type="subcellular location">
    <subcellularLocation>
        <location evidence="8">Cell outer membrane</location>
    </subcellularLocation>
    <subcellularLocation>
        <location evidence="1">Membrane</location>
    </subcellularLocation>
</comment>
<dbReference type="InterPro" id="IPR034746">
    <property type="entry name" value="POTRA"/>
</dbReference>
<keyword evidence="4 8" id="KW-0732">Signal</keyword>
<evidence type="ECO:0000256" key="5">
    <source>
        <dbReference type="ARBA" id="ARBA00022737"/>
    </source>
</evidence>
<evidence type="ECO:0000256" key="8">
    <source>
        <dbReference type="HAMAP-Rule" id="MF_01430"/>
    </source>
</evidence>
<comment type="caution">
    <text evidence="12">The sequence shown here is derived from an EMBL/GenBank/DDBJ whole genome shotgun (WGS) entry which is preliminary data.</text>
</comment>
<evidence type="ECO:0000313" key="13">
    <source>
        <dbReference type="Proteomes" id="UP001499951"/>
    </source>
</evidence>
<evidence type="ECO:0000256" key="6">
    <source>
        <dbReference type="ARBA" id="ARBA00023136"/>
    </source>
</evidence>
<keyword evidence="7 8" id="KW-0998">Cell outer membrane</keyword>
<dbReference type="HAMAP" id="MF_01430">
    <property type="entry name" value="OM_assembly_BamA"/>
    <property type="match status" value="1"/>
</dbReference>
<keyword evidence="5 8" id="KW-0677">Repeat</keyword>
<dbReference type="InterPro" id="IPR023707">
    <property type="entry name" value="OM_assembly_BamA"/>
</dbReference>
<keyword evidence="2 8" id="KW-1134">Transmembrane beta strand</keyword>
<evidence type="ECO:0000256" key="4">
    <source>
        <dbReference type="ARBA" id="ARBA00022729"/>
    </source>
</evidence>
<dbReference type="Gene3D" id="2.40.160.50">
    <property type="entry name" value="membrane protein fhac: a member of the omp85/tpsb transporter family"/>
    <property type="match status" value="1"/>
</dbReference>
<dbReference type="Gene3D" id="3.10.20.310">
    <property type="entry name" value="membrane protein fhac"/>
    <property type="match status" value="5"/>
</dbReference>
<dbReference type="RefSeq" id="WP_166934313.1">
    <property type="nucleotide sequence ID" value="NZ_BAAADD010000005.1"/>
</dbReference>
<dbReference type="EMBL" id="BAAADD010000005">
    <property type="protein sequence ID" value="GAA0572157.1"/>
    <property type="molecule type" value="Genomic_DNA"/>
</dbReference>
<keyword evidence="13" id="KW-1185">Reference proteome</keyword>
<dbReference type="InterPro" id="IPR010827">
    <property type="entry name" value="BamA/TamA_POTRA"/>
</dbReference>
<dbReference type="InterPro" id="IPR039910">
    <property type="entry name" value="D15-like"/>
</dbReference>
<accession>A0ABN1ER18</accession>
<feature type="domain" description="POTRA" evidence="11">
    <location>
        <begin position="125"/>
        <end position="202"/>
    </location>
</feature>
<dbReference type="InterPro" id="IPR000184">
    <property type="entry name" value="Bac_surfAg_D15"/>
</dbReference>
<dbReference type="PANTHER" id="PTHR12815">
    <property type="entry name" value="SORTING AND ASSEMBLY MACHINERY SAMM50 PROTEIN FAMILY MEMBER"/>
    <property type="match status" value="1"/>
</dbReference>
<feature type="chain" id="PRO_5044911600" description="Outer membrane protein assembly factor BamA" evidence="8">
    <location>
        <begin position="32"/>
        <end position="796"/>
    </location>
</feature>
<name>A0ABN1ER18_9PROT</name>
<proteinExistence type="inferred from homology"/>
<evidence type="ECO:0000313" key="12">
    <source>
        <dbReference type="EMBL" id="GAA0572157.1"/>
    </source>
</evidence>
<dbReference type="PROSITE" id="PS51779">
    <property type="entry name" value="POTRA"/>
    <property type="match status" value="3"/>
</dbReference>
<reference evidence="12 13" key="1">
    <citation type="journal article" date="2019" name="Int. J. Syst. Evol. Microbiol.">
        <title>The Global Catalogue of Microorganisms (GCM) 10K type strain sequencing project: providing services to taxonomists for standard genome sequencing and annotation.</title>
        <authorList>
            <consortium name="The Broad Institute Genomics Platform"/>
            <consortium name="The Broad Institute Genome Sequencing Center for Infectious Disease"/>
            <person name="Wu L."/>
            <person name="Ma J."/>
        </authorList>
    </citation>
    <scope>NUCLEOTIDE SEQUENCE [LARGE SCALE GENOMIC DNA]</scope>
    <source>
        <strain evidence="12 13">JCM 15089</strain>
    </source>
</reference>
<feature type="domain" description="POTRA" evidence="11">
    <location>
        <begin position="57"/>
        <end position="124"/>
    </location>
</feature>
<evidence type="ECO:0000256" key="9">
    <source>
        <dbReference type="NCBIfam" id="TIGR03303"/>
    </source>
</evidence>
<gene>
    <name evidence="8 12" type="primary">bamA</name>
    <name evidence="12" type="ORF">GCM10008942_21080</name>
</gene>
<feature type="region of interest" description="Disordered" evidence="10">
    <location>
        <begin position="31"/>
        <end position="51"/>
    </location>
</feature>
<comment type="subunit">
    <text evidence="8">Part of the Bam complex.</text>
</comment>
<protein>
    <recommendedName>
        <fullName evidence="8 9">Outer membrane protein assembly factor BamA</fullName>
    </recommendedName>
</protein>
<evidence type="ECO:0000256" key="7">
    <source>
        <dbReference type="ARBA" id="ARBA00023237"/>
    </source>
</evidence>
<keyword evidence="6 8" id="KW-0472">Membrane</keyword>
<organism evidence="12 13">
    <name type="scientific">Rhizomicrobium electricum</name>
    <dbReference type="NCBI Taxonomy" id="480070"/>
    <lineage>
        <taxon>Bacteria</taxon>
        <taxon>Pseudomonadati</taxon>
        <taxon>Pseudomonadota</taxon>
        <taxon>Alphaproteobacteria</taxon>
        <taxon>Micropepsales</taxon>
        <taxon>Micropepsaceae</taxon>
        <taxon>Rhizomicrobium</taxon>
    </lineage>
</organism>
<keyword evidence="3 8" id="KW-0812">Transmembrane</keyword>
<evidence type="ECO:0000259" key="11">
    <source>
        <dbReference type="PROSITE" id="PS51779"/>
    </source>
</evidence>
<dbReference type="PANTHER" id="PTHR12815:SF23">
    <property type="entry name" value="OUTER MEMBRANE PROTEIN ASSEMBLY FACTOR BAMA"/>
    <property type="match status" value="1"/>
</dbReference>
<evidence type="ECO:0000256" key="1">
    <source>
        <dbReference type="ARBA" id="ARBA00004370"/>
    </source>
</evidence>
<evidence type="ECO:0000256" key="10">
    <source>
        <dbReference type="SAM" id="MobiDB-lite"/>
    </source>
</evidence>